<evidence type="ECO:0000313" key="4">
    <source>
        <dbReference type="Proteomes" id="UP000503540"/>
    </source>
</evidence>
<accession>A0A6G9YR58</accession>
<dbReference type="InterPro" id="IPR002347">
    <property type="entry name" value="SDR_fam"/>
</dbReference>
<dbReference type="Pfam" id="PF00106">
    <property type="entry name" value="adh_short"/>
    <property type="match status" value="1"/>
</dbReference>
<organism evidence="3 4">
    <name type="scientific">Nocardia arthritidis</name>
    <dbReference type="NCBI Taxonomy" id="228602"/>
    <lineage>
        <taxon>Bacteria</taxon>
        <taxon>Bacillati</taxon>
        <taxon>Actinomycetota</taxon>
        <taxon>Actinomycetes</taxon>
        <taxon>Mycobacteriales</taxon>
        <taxon>Nocardiaceae</taxon>
        <taxon>Nocardia</taxon>
    </lineage>
</organism>
<dbReference type="PANTHER" id="PTHR43157:SF31">
    <property type="entry name" value="PHOSPHATIDYLINOSITOL-GLYCAN BIOSYNTHESIS CLASS F PROTEIN"/>
    <property type="match status" value="1"/>
</dbReference>
<comment type="similarity">
    <text evidence="2">Belongs to the short-chain dehydrogenases/reductases (SDR) family.</text>
</comment>
<dbReference type="Gene3D" id="3.40.50.720">
    <property type="entry name" value="NAD(P)-binding Rossmann-like Domain"/>
    <property type="match status" value="1"/>
</dbReference>
<evidence type="ECO:0000313" key="3">
    <source>
        <dbReference type="EMBL" id="QIS15704.1"/>
    </source>
</evidence>
<dbReference type="PRINTS" id="PR00081">
    <property type="entry name" value="GDHRDH"/>
</dbReference>
<dbReference type="Proteomes" id="UP000503540">
    <property type="component" value="Chromosome"/>
</dbReference>
<sequence length="286" mass="30860">MTMKGRCAVSERTILITGATDGLGRYLAIETARAGARVLLHGRDRERAEEVRARILAEGGPEPDIILADLADLADLSAVDRLAAEVESRTDRLDVLVNNAGIGFGAPGGARELSADGIELRFAVNYLAVYRLTHLLRGLLVRSAPSRIVNVASIGQEPLDFDNLMLEHDYSGVSAYRRAKLAEIMFTFDLAAELAPSGVTVNAIHPASLMNTTMVRQADYPAQSTIEEGGAAVLHLINDEVGTGHYFDGPHESRANPQAYDPTARRELCRHTTALLAAPRDALHSK</sequence>
<gene>
    <name evidence="3" type="ORF">F5544_39425</name>
</gene>
<dbReference type="KEGG" id="nah:F5544_39425"/>
<dbReference type="InterPro" id="IPR036291">
    <property type="entry name" value="NAD(P)-bd_dom_sf"/>
</dbReference>
<keyword evidence="4" id="KW-1185">Reference proteome</keyword>
<keyword evidence="1" id="KW-0560">Oxidoreductase</keyword>
<dbReference type="EMBL" id="CP046172">
    <property type="protein sequence ID" value="QIS15704.1"/>
    <property type="molecule type" value="Genomic_DNA"/>
</dbReference>
<evidence type="ECO:0000256" key="1">
    <source>
        <dbReference type="ARBA" id="ARBA00023002"/>
    </source>
</evidence>
<dbReference type="AlphaFoldDB" id="A0A6G9YR58"/>
<dbReference type="SUPFAM" id="SSF51735">
    <property type="entry name" value="NAD(P)-binding Rossmann-fold domains"/>
    <property type="match status" value="1"/>
</dbReference>
<dbReference type="PANTHER" id="PTHR43157">
    <property type="entry name" value="PHOSPHATIDYLINOSITOL-GLYCAN BIOSYNTHESIS CLASS F PROTEIN-RELATED"/>
    <property type="match status" value="1"/>
</dbReference>
<dbReference type="PRINTS" id="PR00080">
    <property type="entry name" value="SDRFAMILY"/>
</dbReference>
<protein>
    <submittedName>
        <fullName evidence="3">SDR family NAD(P)-dependent oxidoreductase</fullName>
    </submittedName>
</protein>
<proteinExistence type="inferred from homology"/>
<name>A0A6G9YR58_9NOCA</name>
<reference evidence="3 4" key="1">
    <citation type="journal article" date="2019" name="ACS Chem. Biol.">
        <title>Identification and Mobilization of a Cryptic Antibiotic Biosynthesis Gene Locus from a Human-Pathogenic Nocardia Isolate.</title>
        <authorList>
            <person name="Herisse M."/>
            <person name="Ishida K."/>
            <person name="Porter J.L."/>
            <person name="Howden B."/>
            <person name="Hertweck C."/>
            <person name="Stinear T.P."/>
            <person name="Pidot S.J."/>
        </authorList>
    </citation>
    <scope>NUCLEOTIDE SEQUENCE [LARGE SCALE GENOMIC DNA]</scope>
    <source>
        <strain evidence="3 4">AUSMDU00012717</strain>
    </source>
</reference>
<dbReference type="GO" id="GO:0016491">
    <property type="term" value="F:oxidoreductase activity"/>
    <property type="evidence" value="ECO:0007669"/>
    <property type="project" value="UniProtKB-KW"/>
</dbReference>
<evidence type="ECO:0000256" key="2">
    <source>
        <dbReference type="RuleBase" id="RU000363"/>
    </source>
</evidence>